<evidence type="ECO:0000313" key="1">
    <source>
        <dbReference type="EMBL" id="GFP38018.1"/>
    </source>
</evidence>
<dbReference type="GO" id="GO:0003872">
    <property type="term" value="F:6-phosphofructokinase activity"/>
    <property type="evidence" value="ECO:0007669"/>
    <property type="project" value="InterPro"/>
</dbReference>
<accession>A0A6V8PZZ4</accession>
<protein>
    <recommendedName>
        <fullName evidence="3">6-phosphofructokinase 1</fullName>
    </recommendedName>
</protein>
<evidence type="ECO:0008006" key="3">
    <source>
        <dbReference type="Google" id="ProtNLM"/>
    </source>
</evidence>
<dbReference type="Proteomes" id="UP000561271">
    <property type="component" value="Unassembled WGS sequence"/>
</dbReference>
<proteinExistence type="predicted"/>
<reference evidence="1 2" key="1">
    <citation type="journal article" date="2020" name="Front. Microbiol.">
        <title>Single-cell genomics of novel Actinobacteria with the Wood-Ljungdahl pathway discovered in a serpentinizing system.</title>
        <authorList>
            <person name="Merino N."/>
            <person name="Kawai M."/>
            <person name="Boyd E.S."/>
            <person name="Colman D.R."/>
            <person name="McGlynn S.E."/>
            <person name="Nealson K.H."/>
            <person name="Kurokawa K."/>
            <person name="Hongoh Y."/>
        </authorList>
    </citation>
    <scope>NUCLEOTIDE SEQUENCE [LARGE SCALE GENOMIC DNA]</scope>
    <source>
        <strain evidence="1 2">S44</strain>
    </source>
</reference>
<name>A0A6V8PZZ4_9ACTN</name>
<comment type="caution">
    <text evidence="1">The sequence shown here is derived from an EMBL/GenBank/DDBJ whole genome shotgun (WGS) entry which is preliminary data.</text>
</comment>
<organism evidence="1 2">
    <name type="scientific">Candidatus Hakubella thermalkaliphila</name>
    <dbReference type="NCBI Taxonomy" id="2754717"/>
    <lineage>
        <taxon>Bacteria</taxon>
        <taxon>Bacillati</taxon>
        <taxon>Actinomycetota</taxon>
        <taxon>Actinomycetota incertae sedis</taxon>
        <taxon>Candidatus Hakubellales</taxon>
        <taxon>Candidatus Hakubellaceae</taxon>
        <taxon>Candidatus Hakubella</taxon>
    </lineage>
</organism>
<dbReference type="EMBL" id="BLSC01000276">
    <property type="protein sequence ID" value="GFP38018.1"/>
    <property type="molecule type" value="Genomic_DNA"/>
</dbReference>
<gene>
    <name evidence="1" type="ORF">HKBW3S44_01698</name>
</gene>
<dbReference type="SUPFAM" id="SSF53784">
    <property type="entry name" value="Phosphofructokinase"/>
    <property type="match status" value="1"/>
</dbReference>
<dbReference type="AlphaFoldDB" id="A0A6V8PZZ4"/>
<feature type="non-terminal residue" evidence="1">
    <location>
        <position position="1"/>
    </location>
</feature>
<dbReference type="InterPro" id="IPR035966">
    <property type="entry name" value="PKF_sf"/>
</dbReference>
<evidence type="ECO:0000313" key="2">
    <source>
        <dbReference type="Proteomes" id="UP000561271"/>
    </source>
</evidence>
<sequence length="48" mass="5356">AVELVHNGQFDMMACVKGNQIDSVPLEEAVAKVKPVDMELFETAKLFY</sequence>